<dbReference type="InterPro" id="IPR051033">
    <property type="entry name" value="SH3BGR"/>
</dbReference>
<dbReference type="PANTHER" id="PTHR12232:SF0">
    <property type="entry name" value="THIOREDOXIN DOMAIN-CONTAINING PROTEIN"/>
    <property type="match status" value="1"/>
</dbReference>
<sequence length="428" mass="44131">MSSAQDLSHWDASPVLYLFTSLTSGSSHIFTATSRLETILKANKIPFQAIDTATDESARRLWQRRAAGRKLPALVKEGFVVGGIDEVEDLNEFGELREAVGLQGKVGGMGYSHIVAGTAGAGLSGTAPPPNTKATTPVPGPDKDKEVDPMRELAVLAAEKGRARKGPTVGVGPDKIRPLEGVGMKEEKQAGAGAESKASETAGKSSDSVTGEVADTSPALADGTGSETVGSATGKKEDSVEAPSPAAAAAAAPDDRDDTKATGIITTATSNDESSTLPKSTGLPATVPTTATEPTSETVASTDSLAPAPSTTSAMDEGTASARKEHRGSEVMEASEAEIKEVEDGNKITEHDDEAEEEQEQEQEQETITKNVAKLDVVDKRTRDGEGSTGDAELEPVTAVEAKESVKTTAQDSKKSADGDAAGVSVED</sequence>
<feature type="region of interest" description="Disordered" evidence="2">
    <location>
        <begin position="163"/>
        <end position="428"/>
    </location>
</feature>
<keyword evidence="4" id="KW-1185">Reference proteome</keyword>
<accession>A0A2K1QPU5</accession>
<feature type="compositionally biased region" description="Acidic residues" evidence="2">
    <location>
        <begin position="351"/>
        <end position="365"/>
    </location>
</feature>
<dbReference type="EMBL" id="NKHZ01000053">
    <property type="protein sequence ID" value="PNS17105.1"/>
    <property type="molecule type" value="Genomic_DNA"/>
</dbReference>
<dbReference type="Proteomes" id="UP000243797">
    <property type="component" value="Unassembled WGS sequence"/>
</dbReference>
<dbReference type="InterPro" id="IPR006993">
    <property type="entry name" value="Glut_rich_SH3-bd"/>
</dbReference>
<protein>
    <submittedName>
        <fullName evidence="3">Uncharacterized protein</fullName>
    </submittedName>
</protein>
<dbReference type="AlphaFoldDB" id="A0A2K1QPU5"/>
<comment type="similarity">
    <text evidence="1">Belongs to the SH3BGR family.</text>
</comment>
<evidence type="ECO:0000256" key="2">
    <source>
        <dbReference type="SAM" id="MobiDB-lite"/>
    </source>
</evidence>
<feature type="compositionally biased region" description="Low complexity" evidence="2">
    <location>
        <begin position="242"/>
        <end position="252"/>
    </location>
</feature>
<evidence type="ECO:0000256" key="1">
    <source>
        <dbReference type="ARBA" id="ARBA00007764"/>
    </source>
</evidence>
<organism evidence="3 4">
    <name type="scientific">Sphaceloma murrayae</name>
    <dbReference type="NCBI Taxonomy" id="2082308"/>
    <lineage>
        <taxon>Eukaryota</taxon>
        <taxon>Fungi</taxon>
        <taxon>Dikarya</taxon>
        <taxon>Ascomycota</taxon>
        <taxon>Pezizomycotina</taxon>
        <taxon>Dothideomycetes</taxon>
        <taxon>Dothideomycetidae</taxon>
        <taxon>Myriangiales</taxon>
        <taxon>Elsinoaceae</taxon>
        <taxon>Sphaceloma</taxon>
    </lineage>
</organism>
<evidence type="ECO:0000313" key="4">
    <source>
        <dbReference type="Proteomes" id="UP000243797"/>
    </source>
</evidence>
<proteinExistence type="inferred from homology"/>
<feature type="compositionally biased region" description="Basic and acidic residues" evidence="2">
    <location>
        <begin position="376"/>
        <end position="386"/>
    </location>
</feature>
<dbReference type="PROSITE" id="PS51354">
    <property type="entry name" value="GLUTAREDOXIN_2"/>
    <property type="match status" value="1"/>
</dbReference>
<dbReference type="STRING" id="2082308.A0A2K1QPU5"/>
<feature type="compositionally biased region" description="Basic and acidic residues" evidence="2">
    <location>
        <begin position="401"/>
        <end position="418"/>
    </location>
</feature>
<gene>
    <name evidence="3" type="ORF">CAC42_3840</name>
</gene>
<feature type="compositionally biased region" description="Polar residues" evidence="2">
    <location>
        <begin position="264"/>
        <end position="279"/>
    </location>
</feature>
<feature type="compositionally biased region" description="Basic and acidic residues" evidence="2">
    <location>
        <begin position="337"/>
        <end position="350"/>
    </location>
</feature>
<dbReference type="PANTHER" id="PTHR12232">
    <property type="entry name" value="SH3 DOMAIN-BINDING GLUTAMIC ACID-RICH-LIKE PROTEIN"/>
    <property type="match status" value="1"/>
</dbReference>
<dbReference type="OrthoDB" id="9932926at2759"/>
<feature type="compositionally biased region" description="Low complexity" evidence="2">
    <location>
        <begin position="284"/>
        <end position="302"/>
    </location>
</feature>
<feature type="compositionally biased region" description="Basic and acidic residues" evidence="2">
    <location>
        <begin position="174"/>
        <end position="189"/>
    </location>
</feature>
<evidence type="ECO:0000313" key="3">
    <source>
        <dbReference type="EMBL" id="PNS17105.1"/>
    </source>
</evidence>
<comment type="caution">
    <text evidence="3">The sequence shown here is derived from an EMBL/GenBank/DDBJ whole genome shotgun (WGS) entry which is preliminary data.</text>
</comment>
<dbReference type="InParanoid" id="A0A2K1QPU5"/>
<feature type="region of interest" description="Disordered" evidence="2">
    <location>
        <begin position="122"/>
        <end position="147"/>
    </location>
</feature>
<dbReference type="Pfam" id="PF04908">
    <property type="entry name" value="SH3BGR"/>
    <property type="match status" value="1"/>
</dbReference>
<dbReference type="InterPro" id="IPR036249">
    <property type="entry name" value="Thioredoxin-like_sf"/>
</dbReference>
<dbReference type="SUPFAM" id="SSF52833">
    <property type="entry name" value="Thioredoxin-like"/>
    <property type="match status" value="1"/>
</dbReference>
<reference evidence="3 4" key="1">
    <citation type="submission" date="2017-06" db="EMBL/GenBank/DDBJ databases">
        <title>Draft genome sequence of a variant of Elsinoe murrayae.</title>
        <authorList>
            <person name="Cheng Q."/>
        </authorList>
    </citation>
    <scope>NUCLEOTIDE SEQUENCE [LARGE SCALE GENOMIC DNA]</scope>
    <source>
        <strain evidence="3 4">CQ-2017a</strain>
    </source>
</reference>
<name>A0A2K1QPU5_9PEZI</name>
<dbReference type="GO" id="GO:0005737">
    <property type="term" value="C:cytoplasm"/>
    <property type="evidence" value="ECO:0007669"/>
    <property type="project" value="TreeGrafter"/>
</dbReference>
<dbReference type="Gene3D" id="3.40.30.10">
    <property type="entry name" value="Glutaredoxin"/>
    <property type="match status" value="1"/>
</dbReference>